<proteinExistence type="predicted"/>
<sequence>MIRVVLADDEALIRAGVRTILTADPGIEVAGEAQDAAGLVELVGRERPDVALVDIQMPGGGGLDAVREVRRASPGTAVAMLTTFGREEYMVRALSDGANGFLLKAGDPRELIAGVKAVAAGGAFLSPEMARGLAGRLREEDGGPDPRAAAAARAEALSPREREVLALLGQGLSNAEIARRLHLVEDTVKTHVSSAFTRLGVSNRVQAAVLAYEAGLVRM</sequence>
<keyword evidence="4" id="KW-0804">Transcription</keyword>
<evidence type="ECO:0000256" key="4">
    <source>
        <dbReference type="ARBA" id="ARBA00023163"/>
    </source>
</evidence>
<evidence type="ECO:0000259" key="6">
    <source>
        <dbReference type="PROSITE" id="PS50043"/>
    </source>
</evidence>
<feature type="domain" description="Response regulatory" evidence="7">
    <location>
        <begin position="3"/>
        <end position="119"/>
    </location>
</feature>
<evidence type="ECO:0000256" key="5">
    <source>
        <dbReference type="PROSITE-ProRule" id="PRU00169"/>
    </source>
</evidence>
<dbReference type="PANTHER" id="PTHR43214">
    <property type="entry name" value="TWO-COMPONENT RESPONSE REGULATOR"/>
    <property type="match status" value="1"/>
</dbReference>
<dbReference type="CDD" id="cd17535">
    <property type="entry name" value="REC_NarL-like"/>
    <property type="match status" value="1"/>
</dbReference>
<dbReference type="InterPro" id="IPR001789">
    <property type="entry name" value="Sig_transdc_resp-reg_receiver"/>
</dbReference>
<dbReference type="InterPro" id="IPR016032">
    <property type="entry name" value="Sig_transdc_resp-reg_C-effctor"/>
</dbReference>
<gene>
    <name evidence="8" type="ORF">O4U47_14815</name>
</gene>
<dbReference type="PROSITE" id="PS50110">
    <property type="entry name" value="RESPONSE_REGULATORY"/>
    <property type="match status" value="1"/>
</dbReference>
<comment type="caution">
    <text evidence="8">The sequence shown here is derived from an EMBL/GenBank/DDBJ whole genome shotgun (WGS) entry which is preliminary data.</text>
</comment>
<keyword evidence="9" id="KW-1185">Reference proteome</keyword>
<keyword evidence="3" id="KW-0238">DNA-binding</keyword>
<dbReference type="SUPFAM" id="SSF46894">
    <property type="entry name" value="C-terminal effector domain of the bipartite response regulators"/>
    <property type="match status" value="1"/>
</dbReference>
<evidence type="ECO:0000313" key="8">
    <source>
        <dbReference type="EMBL" id="MDA2805786.1"/>
    </source>
</evidence>
<dbReference type="SMART" id="SM00421">
    <property type="entry name" value="HTH_LUXR"/>
    <property type="match status" value="1"/>
</dbReference>
<dbReference type="PROSITE" id="PS50043">
    <property type="entry name" value="HTH_LUXR_2"/>
    <property type="match status" value="1"/>
</dbReference>
<dbReference type="CDD" id="cd06170">
    <property type="entry name" value="LuxR_C_like"/>
    <property type="match status" value="1"/>
</dbReference>
<evidence type="ECO:0000313" key="9">
    <source>
        <dbReference type="Proteomes" id="UP001165685"/>
    </source>
</evidence>
<dbReference type="PROSITE" id="PS00622">
    <property type="entry name" value="HTH_LUXR_1"/>
    <property type="match status" value="1"/>
</dbReference>
<accession>A0ABT4TMF0</accession>
<dbReference type="InterPro" id="IPR000792">
    <property type="entry name" value="Tscrpt_reg_LuxR_C"/>
</dbReference>
<feature type="modified residue" description="4-aspartylphosphate" evidence="5">
    <location>
        <position position="54"/>
    </location>
</feature>
<dbReference type="InterPro" id="IPR058245">
    <property type="entry name" value="NreC/VraR/RcsB-like_REC"/>
</dbReference>
<dbReference type="Gene3D" id="3.40.50.2300">
    <property type="match status" value="1"/>
</dbReference>
<dbReference type="PRINTS" id="PR00038">
    <property type="entry name" value="HTHLUXR"/>
</dbReference>
<evidence type="ECO:0000256" key="3">
    <source>
        <dbReference type="ARBA" id="ARBA00023125"/>
    </source>
</evidence>
<dbReference type="Pfam" id="PF00196">
    <property type="entry name" value="GerE"/>
    <property type="match status" value="1"/>
</dbReference>
<dbReference type="EMBL" id="JAQFWP010000025">
    <property type="protein sequence ID" value="MDA2805786.1"/>
    <property type="molecule type" value="Genomic_DNA"/>
</dbReference>
<dbReference type="PANTHER" id="PTHR43214:SF24">
    <property type="entry name" value="TRANSCRIPTIONAL REGULATORY PROTEIN NARL-RELATED"/>
    <property type="match status" value="1"/>
</dbReference>
<keyword evidence="1 5" id="KW-0597">Phosphoprotein</keyword>
<dbReference type="SMART" id="SM00448">
    <property type="entry name" value="REC"/>
    <property type="match status" value="1"/>
</dbReference>
<feature type="domain" description="HTH luxR-type" evidence="6">
    <location>
        <begin position="150"/>
        <end position="215"/>
    </location>
</feature>
<dbReference type="Proteomes" id="UP001165685">
    <property type="component" value="Unassembled WGS sequence"/>
</dbReference>
<evidence type="ECO:0000259" key="7">
    <source>
        <dbReference type="PROSITE" id="PS50110"/>
    </source>
</evidence>
<keyword evidence="2" id="KW-0805">Transcription regulation</keyword>
<dbReference type="SUPFAM" id="SSF52172">
    <property type="entry name" value="CheY-like"/>
    <property type="match status" value="1"/>
</dbReference>
<evidence type="ECO:0000256" key="1">
    <source>
        <dbReference type="ARBA" id="ARBA00022553"/>
    </source>
</evidence>
<dbReference type="Pfam" id="PF00072">
    <property type="entry name" value="Response_reg"/>
    <property type="match status" value="1"/>
</dbReference>
<dbReference type="RefSeq" id="WP_270678436.1">
    <property type="nucleotide sequence ID" value="NZ_JAQFWP010000025.1"/>
</dbReference>
<protein>
    <submittedName>
        <fullName evidence="8">Response regulator transcription factor</fullName>
    </submittedName>
</protein>
<name>A0ABT4TMF0_9ACTN</name>
<evidence type="ECO:0000256" key="2">
    <source>
        <dbReference type="ARBA" id="ARBA00023015"/>
    </source>
</evidence>
<reference evidence="8" key="1">
    <citation type="submission" date="2023-01" db="EMBL/GenBank/DDBJ databases">
        <title>Draft genome sequence of Nocardiopsis sp. LSu2-4 isolated from halophytes.</title>
        <authorList>
            <person name="Duangmal K."/>
            <person name="Chantavorakit T."/>
        </authorList>
    </citation>
    <scope>NUCLEOTIDE SEQUENCE</scope>
    <source>
        <strain evidence="8">LSu2-4</strain>
    </source>
</reference>
<organism evidence="8 9">
    <name type="scientific">Nocardiopsis suaedae</name>
    <dbReference type="NCBI Taxonomy" id="3018444"/>
    <lineage>
        <taxon>Bacteria</taxon>
        <taxon>Bacillati</taxon>
        <taxon>Actinomycetota</taxon>
        <taxon>Actinomycetes</taxon>
        <taxon>Streptosporangiales</taxon>
        <taxon>Nocardiopsidaceae</taxon>
        <taxon>Nocardiopsis</taxon>
    </lineage>
</organism>
<dbReference type="InterPro" id="IPR011006">
    <property type="entry name" value="CheY-like_superfamily"/>
</dbReference>
<dbReference type="InterPro" id="IPR039420">
    <property type="entry name" value="WalR-like"/>
</dbReference>